<accession>A0A8C0W3T4</accession>
<evidence type="ECO:0000256" key="4">
    <source>
        <dbReference type="ARBA" id="ARBA00001947"/>
    </source>
</evidence>
<dbReference type="InterPro" id="IPR011060">
    <property type="entry name" value="RibuloseP-bd_barrel"/>
</dbReference>
<dbReference type="Ensembl" id="ENSCCNT00000005856.1">
    <property type="protein sequence ID" value="ENSCCNP00000004462.1"/>
    <property type="gene ID" value="ENSCCNG00000004745.1"/>
</dbReference>
<dbReference type="InterPro" id="IPR000056">
    <property type="entry name" value="Ribul_P_3_epim-like"/>
</dbReference>
<comment type="catalytic activity">
    <reaction evidence="1">
        <text>D-ribulose 5-phosphate = D-xylulose 5-phosphate</text>
        <dbReference type="Rhea" id="RHEA:13677"/>
        <dbReference type="ChEBI" id="CHEBI:57737"/>
        <dbReference type="ChEBI" id="CHEBI:58121"/>
        <dbReference type="EC" id="5.1.3.1"/>
    </reaction>
</comment>
<dbReference type="GO" id="GO:0046872">
    <property type="term" value="F:metal ion binding"/>
    <property type="evidence" value="ECO:0007669"/>
    <property type="project" value="UniProtKB-KW"/>
</dbReference>
<dbReference type="SUPFAM" id="SSF51366">
    <property type="entry name" value="Ribulose-phoshate binding barrel"/>
    <property type="match status" value="1"/>
</dbReference>
<comment type="similarity">
    <text evidence="7">Belongs to the ribulose-phosphate 3-epimerase family.</text>
</comment>
<comment type="function">
    <text evidence="17">Catalyzes the reversible epimerization of D-ribulose 5-phosphate to D-xylulose 5-phosphate.</text>
</comment>
<evidence type="ECO:0000256" key="8">
    <source>
        <dbReference type="ARBA" id="ARBA00011738"/>
    </source>
</evidence>
<evidence type="ECO:0000256" key="9">
    <source>
        <dbReference type="ARBA" id="ARBA00013188"/>
    </source>
</evidence>
<evidence type="ECO:0000256" key="6">
    <source>
        <dbReference type="ARBA" id="ARBA00004921"/>
    </source>
</evidence>
<keyword evidence="16" id="KW-0170">Cobalt</keyword>
<keyword evidence="15" id="KW-0119">Carbohydrate metabolism</keyword>
<evidence type="ECO:0000256" key="15">
    <source>
        <dbReference type="ARBA" id="ARBA00023277"/>
    </source>
</evidence>
<evidence type="ECO:0000256" key="12">
    <source>
        <dbReference type="ARBA" id="ARBA00023004"/>
    </source>
</evidence>
<evidence type="ECO:0000256" key="14">
    <source>
        <dbReference type="ARBA" id="ARBA00023235"/>
    </source>
</evidence>
<keyword evidence="14" id="KW-0413">Isomerase</keyword>
<reference evidence="18" key="1">
    <citation type="submission" date="2023-09" db="UniProtKB">
        <authorList>
            <consortium name="Ensembl"/>
        </authorList>
    </citation>
    <scope>IDENTIFICATION</scope>
</reference>
<dbReference type="Gene3D" id="3.20.20.70">
    <property type="entry name" value="Aldolase class I"/>
    <property type="match status" value="1"/>
</dbReference>
<keyword evidence="13" id="KW-0464">Manganese</keyword>
<evidence type="ECO:0000256" key="10">
    <source>
        <dbReference type="ARBA" id="ARBA00022723"/>
    </source>
</evidence>
<protein>
    <recommendedName>
        <fullName evidence="9">ribulose-phosphate 3-epimerase</fullName>
        <ecNumber evidence="9">5.1.3.1</ecNumber>
    </recommendedName>
</protein>
<comment type="cofactor">
    <cofactor evidence="4">
        <name>Zn(2+)</name>
        <dbReference type="ChEBI" id="CHEBI:29105"/>
    </cofactor>
</comment>
<dbReference type="Pfam" id="PF00834">
    <property type="entry name" value="Ribul_P_3_epim"/>
    <property type="match status" value="1"/>
</dbReference>
<dbReference type="AlphaFoldDB" id="A0A8C0W3T4"/>
<comment type="cofactor">
    <cofactor evidence="3">
        <name>Co(2+)</name>
        <dbReference type="ChEBI" id="CHEBI:48828"/>
    </cofactor>
</comment>
<evidence type="ECO:0000256" key="3">
    <source>
        <dbReference type="ARBA" id="ARBA00001941"/>
    </source>
</evidence>
<dbReference type="EC" id="5.1.3.1" evidence="9"/>
<name>A0A8C0W3T4_CASCN</name>
<evidence type="ECO:0000256" key="16">
    <source>
        <dbReference type="ARBA" id="ARBA00023285"/>
    </source>
</evidence>
<comment type="pathway">
    <text evidence="6">Carbohydrate degradation.</text>
</comment>
<evidence type="ECO:0000256" key="13">
    <source>
        <dbReference type="ARBA" id="ARBA00023211"/>
    </source>
</evidence>
<dbReference type="GO" id="GO:0004750">
    <property type="term" value="F:D-ribulose-phosphate 3-epimerase activity"/>
    <property type="evidence" value="ECO:0007669"/>
    <property type="project" value="UniProtKB-EC"/>
</dbReference>
<evidence type="ECO:0000256" key="5">
    <source>
        <dbReference type="ARBA" id="ARBA00001954"/>
    </source>
</evidence>
<dbReference type="PANTHER" id="PTHR11749">
    <property type="entry name" value="RIBULOSE-5-PHOSPHATE-3-EPIMERASE"/>
    <property type="match status" value="1"/>
</dbReference>
<evidence type="ECO:0000256" key="11">
    <source>
        <dbReference type="ARBA" id="ARBA00022833"/>
    </source>
</evidence>
<comment type="subunit">
    <text evidence="8">Homodimer.</text>
</comment>
<keyword evidence="12" id="KW-0408">Iron</keyword>
<sequence length="127" mass="14370">VHMMVSRLEQWVKPIDIAGANQCTFYFQATESYSLAIKPGTAVEYLAPWANKRDMALVMTMKPGFGGQKFMEDVMLQFHWLRTQFASLHIEVDGGVNPGTLHKCVEGCFRTKEITFIEFRGCSKQSG</sequence>
<evidence type="ECO:0000256" key="2">
    <source>
        <dbReference type="ARBA" id="ARBA00001936"/>
    </source>
</evidence>
<dbReference type="FunFam" id="3.20.20.70:FF:000191">
    <property type="entry name" value="ribulose-phosphate 3-epimerase isoform X2"/>
    <property type="match status" value="1"/>
</dbReference>
<evidence type="ECO:0000256" key="7">
    <source>
        <dbReference type="ARBA" id="ARBA00009541"/>
    </source>
</evidence>
<keyword evidence="10" id="KW-0479">Metal-binding</keyword>
<evidence type="ECO:0000313" key="18">
    <source>
        <dbReference type="Ensembl" id="ENSCCNP00000004462.1"/>
    </source>
</evidence>
<dbReference type="GO" id="GO:0006098">
    <property type="term" value="P:pentose-phosphate shunt"/>
    <property type="evidence" value="ECO:0007669"/>
    <property type="project" value="UniProtKB-ARBA"/>
</dbReference>
<proteinExistence type="inferred from homology"/>
<comment type="cofactor">
    <cofactor evidence="5">
        <name>Fe(2+)</name>
        <dbReference type="ChEBI" id="CHEBI:29033"/>
    </cofactor>
</comment>
<organism evidence="18">
    <name type="scientific">Castor canadensis</name>
    <name type="common">American beaver</name>
    <dbReference type="NCBI Taxonomy" id="51338"/>
    <lineage>
        <taxon>Eukaryota</taxon>
        <taxon>Metazoa</taxon>
        <taxon>Chordata</taxon>
        <taxon>Craniata</taxon>
        <taxon>Vertebrata</taxon>
        <taxon>Euteleostomi</taxon>
        <taxon>Mammalia</taxon>
        <taxon>Eutheria</taxon>
        <taxon>Euarchontoglires</taxon>
        <taxon>Glires</taxon>
        <taxon>Rodentia</taxon>
        <taxon>Castorimorpha</taxon>
        <taxon>Castoridae</taxon>
        <taxon>Castor</taxon>
    </lineage>
</organism>
<evidence type="ECO:0000256" key="1">
    <source>
        <dbReference type="ARBA" id="ARBA00001782"/>
    </source>
</evidence>
<dbReference type="GO" id="GO:0005975">
    <property type="term" value="P:carbohydrate metabolic process"/>
    <property type="evidence" value="ECO:0007669"/>
    <property type="project" value="InterPro"/>
</dbReference>
<keyword evidence="11" id="KW-0862">Zinc</keyword>
<comment type="cofactor">
    <cofactor evidence="2">
        <name>Mn(2+)</name>
        <dbReference type="ChEBI" id="CHEBI:29035"/>
    </cofactor>
</comment>
<evidence type="ECO:0000256" key="17">
    <source>
        <dbReference type="ARBA" id="ARBA00057323"/>
    </source>
</evidence>
<dbReference type="InterPro" id="IPR013785">
    <property type="entry name" value="Aldolase_TIM"/>
</dbReference>